<evidence type="ECO:0000256" key="2">
    <source>
        <dbReference type="ARBA" id="ARBA00023125"/>
    </source>
</evidence>
<protein>
    <submittedName>
        <fullName evidence="6">AraC family transcriptional regulator</fullName>
    </submittedName>
</protein>
<name>A0ABY5E1H4_9BACT</name>
<dbReference type="InterPro" id="IPR014710">
    <property type="entry name" value="RmlC-like_jellyroll"/>
</dbReference>
<dbReference type="InterPro" id="IPR018060">
    <property type="entry name" value="HTH_AraC"/>
</dbReference>
<keyword evidence="3" id="KW-0010">Activator</keyword>
<dbReference type="InterPro" id="IPR018062">
    <property type="entry name" value="HTH_AraC-typ_CS"/>
</dbReference>
<dbReference type="EMBL" id="CP100595">
    <property type="protein sequence ID" value="UTJ05722.1"/>
    <property type="molecule type" value="Genomic_DNA"/>
</dbReference>
<evidence type="ECO:0000256" key="1">
    <source>
        <dbReference type="ARBA" id="ARBA00023015"/>
    </source>
</evidence>
<dbReference type="Proteomes" id="UP001060012">
    <property type="component" value="Chromosome"/>
</dbReference>
<dbReference type="Pfam" id="PF02311">
    <property type="entry name" value="AraC_binding"/>
    <property type="match status" value="1"/>
</dbReference>
<dbReference type="RefSeq" id="WP_254575903.1">
    <property type="nucleotide sequence ID" value="NZ_CP100595.1"/>
</dbReference>
<evidence type="ECO:0000256" key="3">
    <source>
        <dbReference type="ARBA" id="ARBA00023159"/>
    </source>
</evidence>
<dbReference type="PANTHER" id="PTHR46796:SF2">
    <property type="entry name" value="TRANSCRIPTIONAL REGULATORY PROTEIN"/>
    <property type="match status" value="1"/>
</dbReference>
<dbReference type="Gene3D" id="2.60.120.10">
    <property type="entry name" value="Jelly Rolls"/>
    <property type="match status" value="1"/>
</dbReference>
<reference evidence="6" key="1">
    <citation type="submission" date="2022-07" db="EMBL/GenBank/DDBJ databases">
        <title>Arcobacter roscoffensis sp. nov., a marine bacterium isolated from coastal seawater collected from Roscoff, France.</title>
        <authorList>
            <person name="Pascual J."/>
            <person name="Lepeaux C."/>
            <person name="Methner A."/>
            <person name="Overmann J."/>
        </authorList>
    </citation>
    <scope>NUCLEOTIDE SEQUENCE</scope>
    <source>
        <strain evidence="6">ARW1-2F2</strain>
    </source>
</reference>
<evidence type="ECO:0000259" key="5">
    <source>
        <dbReference type="PROSITE" id="PS01124"/>
    </source>
</evidence>
<sequence>MKKQEEVIYDAKFWKPKINEDIVLHKAHFNNYGFDKHVHEDYTIGLIYEGQMDAFVDGQKKKLNKASVITINPDETHACQSQYCEGYKHYSLYLKPSFVKKFQEENFYNEELFFSSGIFENQYLANKLTSLIMQNEYKTHSNIDFECDLVNTLNELFLNNSKAKTPIILSKHDMMINRAKEFMNYNLHLDLSLDDISNELDISKYHFLRLFKQKTFISPHSYLMLKRIERAKQALQKGESIINTTYMCGFNDQSHLSRRFKAFVGLTPGNYRKFFN</sequence>
<organism evidence="6 7">
    <name type="scientific">Arcobacter roscoffensis</name>
    <dbReference type="NCBI Taxonomy" id="2961520"/>
    <lineage>
        <taxon>Bacteria</taxon>
        <taxon>Pseudomonadati</taxon>
        <taxon>Campylobacterota</taxon>
        <taxon>Epsilonproteobacteria</taxon>
        <taxon>Campylobacterales</taxon>
        <taxon>Arcobacteraceae</taxon>
        <taxon>Arcobacter</taxon>
    </lineage>
</organism>
<dbReference type="InterPro" id="IPR050204">
    <property type="entry name" value="AraC_XylS_family_regulators"/>
</dbReference>
<dbReference type="InterPro" id="IPR037923">
    <property type="entry name" value="HTH-like"/>
</dbReference>
<dbReference type="SUPFAM" id="SSF51215">
    <property type="entry name" value="Regulatory protein AraC"/>
    <property type="match status" value="1"/>
</dbReference>
<keyword evidence="1" id="KW-0805">Transcription regulation</keyword>
<dbReference type="InterPro" id="IPR009057">
    <property type="entry name" value="Homeodomain-like_sf"/>
</dbReference>
<evidence type="ECO:0000313" key="7">
    <source>
        <dbReference type="Proteomes" id="UP001060012"/>
    </source>
</evidence>
<dbReference type="Gene3D" id="1.10.10.60">
    <property type="entry name" value="Homeodomain-like"/>
    <property type="match status" value="2"/>
</dbReference>
<dbReference type="InterPro" id="IPR003313">
    <property type="entry name" value="AraC-bd"/>
</dbReference>
<dbReference type="PANTHER" id="PTHR46796">
    <property type="entry name" value="HTH-TYPE TRANSCRIPTIONAL ACTIVATOR RHAS-RELATED"/>
    <property type="match status" value="1"/>
</dbReference>
<dbReference type="PROSITE" id="PS00041">
    <property type="entry name" value="HTH_ARAC_FAMILY_1"/>
    <property type="match status" value="1"/>
</dbReference>
<dbReference type="SMART" id="SM00342">
    <property type="entry name" value="HTH_ARAC"/>
    <property type="match status" value="1"/>
</dbReference>
<accession>A0ABY5E1H4</accession>
<evidence type="ECO:0000256" key="4">
    <source>
        <dbReference type="ARBA" id="ARBA00023163"/>
    </source>
</evidence>
<gene>
    <name evidence="6" type="ORF">NJU99_10665</name>
</gene>
<dbReference type="PROSITE" id="PS01124">
    <property type="entry name" value="HTH_ARAC_FAMILY_2"/>
    <property type="match status" value="1"/>
</dbReference>
<dbReference type="Pfam" id="PF12833">
    <property type="entry name" value="HTH_18"/>
    <property type="match status" value="1"/>
</dbReference>
<evidence type="ECO:0000313" key="6">
    <source>
        <dbReference type="EMBL" id="UTJ05722.1"/>
    </source>
</evidence>
<keyword evidence="7" id="KW-1185">Reference proteome</keyword>
<dbReference type="SUPFAM" id="SSF46689">
    <property type="entry name" value="Homeodomain-like"/>
    <property type="match status" value="2"/>
</dbReference>
<feature type="domain" description="HTH araC/xylS-type" evidence="5">
    <location>
        <begin position="177"/>
        <end position="274"/>
    </location>
</feature>
<proteinExistence type="predicted"/>
<keyword evidence="4" id="KW-0804">Transcription</keyword>
<keyword evidence="2" id="KW-0238">DNA-binding</keyword>